<dbReference type="Proteomes" id="UP000318937">
    <property type="component" value="Unassembled WGS sequence"/>
</dbReference>
<feature type="region of interest" description="Disordered" evidence="1">
    <location>
        <begin position="129"/>
        <end position="148"/>
    </location>
</feature>
<evidence type="ECO:0000256" key="1">
    <source>
        <dbReference type="SAM" id="MobiDB-lite"/>
    </source>
</evidence>
<dbReference type="OrthoDB" id="2446145at2"/>
<keyword evidence="2" id="KW-0812">Transmembrane</keyword>
<proteinExistence type="predicted"/>
<keyword evidence="2" id="KW-0472">Membrane</keyword>
<comment type="caution">
    <text evidence="3">The sequence shown here is derived from an EMBL/GenBank/DDBJ whole genome shotgun (WGS) entry which is preliminary data.</text>
</comment>
<feature type="transmembrane region" description="Helical" evidence="2">
    <location>
        <begin position="6"/>
        <end position="25"/>
    </location>
</feature>
<name>A0A544TL53_9BACI</name>
<sequence>MNRVVTIGIAIVVSTFIATNAILLFSNKSEIARSYYVHEYDRVHESTYAKELEKESVVVPVNEMTVTVDVDTISDIVVLEGDAVQEGTELALLNTKSAETQRANWETEQQAFMEEQSKLYEILDNLESERGGANSNSTSNHSTADEENGVNVQVDVNISPEGNFAQAIAQTEQKIAEIDRKLQMVSTQLSQDSGETALLSPIDGNIAAIEERNGTYFITIYSNEKSVITYAKEAEWHELNEGQRVNNYSTHRDGVVEGTVYAKAQVPAKESKWLKTYEQFGAEAKEPVYEVLIQLDEQLETLPFAANINSVIITNEAENAIRVKGDWLLNRSEETAEVYTLSEDGKIMRTLVTVPFDLKQHAILTEGLQSDSIVLNADLKTDEAPAFLPFPRDLPSWNSIKAVGWKDYVKYLTYK</sequence>
<gene>
    <name evidence="3" type="ORF">FG383_03010</name>
</gene>
<reference evidence="3 4" key="1">
    <citation type="submission" date="2019-05" db="EMBL/GenBank/DDBJ databases">
        <title>Psychrobacillus vulpis sp. nov., a new species isolated from feces of a red fox that inhabits in The Tablas de Daimiel Natural Park, Albacete, Spain.</title>
        <authorList>
            <person name="Rodriguez M."/>
            <person name="Reina J.C."/>
            <person name="Bejar V."/>
            <person name="Llamas I."/>
        </authorList>
    </citation>
    <scope>NUCLEOTIDE SEQUENCE [LARGE SCALE GENOMIC DNA]</scope>
    <source>
        <strain evidence="3 4">NHI-2</strain>
    </source>
</reference>
<dbReference type="EMBL" id="VDGG01000004">
    <property type="protein sequence ID" value="TQR18135.1"/>
    <property type="molecule type" value="Genomic_DNA"/>
</dbReference>
<dbReference type="RefSeq" id="WP_142605370.1">
    <property type="nucleotide sequence ID" value="NZ_VDGG01000004.1"/>
</dbReference>
<accession>A0A544TL53</accession>
<keyword evidence="4" id="KW-1185">Reference proteome</keyword>
<protein>
    <submittedName>
        <fullName evidence="3">Efflux RND transporter periplasmic adaptor subunit</fullName>
    </submittedName>
</protein>
<organism evidence="3 4">
    <name type="scientific">Psychrobacillus soli</name>
    <dbReference type="NCBI Taxonomy" id="1543965"/>
    <lineage>
        <taxon>Bacteria</taxon>
        <taxon>Bacillati</taxon>
        <taxon>Bacillota</taxon>
        <taxon>Bacilli</taxon>
        <taxon>Bacillales</taxon>
        <taxon>Bacillaceae</taxon>
        <taxon>Psychrobacillus</taxon>
    </lineage>
</organism>
<evidence type="ECO:0000256" key="2">
    <source>
        <dbReference type="SAM" id="Phobius"/>
    </source>
</evidence>
<keyword evidence="2" id="KW-1133">Transmembrane helix</keyword>
<evidence type="ECO:0000313" key="3">
    <source>
        <dbReference type="EMBL" id="TQR18135.1"/>
    </source>
</evidence>
<dbReference type="AlphaFoldDB" id="A0A544TL53"/>
<evidence type="ECO:0000313" key="4">
    <source>
        <dbReference type="Proteomes" id="UP000318937"/>
    </source>
</evidence>